<dbReference type="SUPFAM" id="SSF50249">
    <property type="entry name" value="Nucleic acid-binding proteins"/>
    <property type="match status" value="2"/>
</dbReference>
<reference evidence="2 3" key="1">
    <citation type="submission" date="2024-09" db="EMBL/GenBank/DDBJ databases">
        <title>Rethinking Asexuality: The Enigmatic Case of Functional Sexual Genes in Lepraria (Stereocaulaceae).</title>
        <authorList>
            <person name="Doellman M."/>
            <person name="Sun Y."/>
            <person name="Barcenas-Pena A."/>
            <person name="Lumbsch H.T."/>
            <person name="Grewe F."/>
        </authorList>
    </citation>
    <scope>NUCLEOTIDE SEQUENCE [LARGE SCALE GENOMIC DNA]</scope>
    <source>
        <strain evidence="2 3">Grewe 0041</strain>
    </source>
</reference>
<organism evidence="2 3">
    <name type="scientific">Lepraria finkii</name>
    <dbReference type="NCBI Taxonomy" id="1340010"/>
    <lineage>
        <taxon>Eukaryota</taxon>
        <taxon>Fungi</taxon>
        <taxon>Dikarya</taxon>
        <taxon>Ascomycota</taxon>
        <taxon>Pezizomycotina</taxon>
        <taxon>Lecanoromycetes</taxon>
        <taxon>OSLEUM clade</taxon>
        <taxon>Lecanoromycetidae</taxon>
        <taxon>Lecanorales</taxon>
        <taxon>Lecanorineae</taxon>
        <taxon>Stereocaulaceae</taxon>
        <taxon>Lepraria</taxon>
    </lineage>
</organism>
<dbReference type="PANTHER" id="PTHR21166">
    <property type="entry name" value="CELL DIVISION CONTROL PROTEIN 24 OB DOMAIN-CONTAINING PROTEIN-RELATED"/>
    <property type="match status" value="1"/>
</dbReference>
<comment type="caution">
    <text evidence="2">The sequence shown here is derived from an EMBL/GenBank/DDBJ whole genome shotgun (WGS) entry which is preliminary data.</text>
</comment>
<dbReference type="InterPro" id="IPR012340">
    <property type="entry name" value="NA-bd_OB-fold"/>
</dbReference>
<dbReference type="InterPro" id="IPR052469">
    <property type="entry name" value="MEIOB"/>
</dbReference>
<evidence type="ECO:0000313" key="3">
    <source>
        <dbReference type="Proteomes" id="UP001590951"/>
    </source>
</evidence>
<name>A0ABR4BJD2_9LECA</name>
<feature type="region of interest" description="Disordered" evidence="1">
    <location>
        <begin position="1"/>
        <end position="35"/>
    </location>
</feature>
<proteinExistence type="predicted"/>
<dbReference type="EMBL" id="JBHFEH010000009">
    <property type="protein sequence ID" value="KAL2056033.1"/>
    <property type="molecule type" value="Genomic_DNA"/>
</dbReference>
<accession>A0ABR4BJD2</accession>
<dbReference type="Proteomes" id="UP001590951">
    <property type="component" value="Unassembled WGS sequence"/>
</dbReference>
<sequence length="490" mass="54247">MAPQVPSIQPFSQPEVLSPASHKPSRRPISKADMNDGFTSSEVEAAFDSALHKWQPRMTYDEVVIGSLVPGPGCVVVTGRVVNSYDQTMNSKMPQEARGCLRVIVRDDTGTFAVKLWYAKVDYQLRLGHLVSIWTPHISSGESSSLALQDAALVTSIFPERDNSCYFMVQENSDEGVLCKTPQGYRDGEKLDGLITLKNYVDGGPEVAEGKVLVCVKSIGGRKKFTTEKGNQTQKVDVNIFDDTADATLTLWGRTAASASSWKPSYTILLITNPSFKGDVRPTLSLSQSTRVDVDPCMTDAYWLRGQAQRLTKREHVNQPFPEGLFDVEEAAESEVRMLFTLADIDEFARAAPAEHFIGYLSLTAIELNIYSLYQRNMLLCTECCGVPIFANAITTQCKQCEKDLTLRINPRLVGLLVDETGAITSGKLIWSDEAWEQLLGRNAQELAAATGNVQLLKYLENRLLFLKLAVMFGWSEEVGKIVVLRITIV</sequence>
<protein>
    <submittedName>
        <fullName evidence="2">Uncharacterized protein</fullName>
    </submittedName>
</protein>
<feature type="compositionally biased region" description="Polar residues" evidence="1">
    <location>
        <begin position="1"/>
        <end position="12"/>
    </location>
</feature>
<dbReference type="Gene3D" id="2.40.50.140">
    <property type="entry name" value="Nucleic acid-binding proteins"/>
    <property type="match status" value="1"/>
</dbReference>
<evidence type="ECO:0000256" key="1">
    <source>
        <dbReference type="SAM" id="MobiDB-lite"/>
    </source>
</evidence>
<dbReference type="PANTHER" id="PTHR21166:SF2">
    <property type="entry name" value="CELL DIVISION CONTROL PROTEIN 24 OB DOMAIN-CONTAINING PROTEIN-RELATED"/>
    <property type="match status" value="1"/>
</dbReference>
<gene>
    <name evidence="2" type="ORF">ABVK25_003675</name>
</gene>
<keyword evidence="3" id="KW-1185">Reference proteome</keyword>
<evidence type="ECO:0000313" key="2">
    <source>
        <dbReference type="EMBL" id="KAL2056033.1"/>
    </source>
</evidence>